<sequence>MSATTGPLPDDKKLAEEQIVMKKLDSITPGEVVELDATETFLRQHNFTNEYIGELLTDTELNKKLIRKVDMILLPMLMAHTCFNTSIRMHHSNNNSTMATLSSGSGQVTPRDDRRAVRIRTNCTTTIQLPDGSSRNVTVQAGTNGYLVQDRGDNYVVQLFNEQGQAALSLVPRGFVELGALHSQLSIQQPNVRHTPSIGTIADQRASDPAGKAIRFMWDGIQQNLDVLVSLGLKSQIFHSILNDPAKKREALEILIASFSSEAWRTLNTPSLPVGAFSNLPRITDDSKIEENQTMIYLRLYIGDD</sequence>
<dbReference type="Proteomes" id="UP000536711">
    <property type="component" value="Unassembled WGS sequence"/>
</dbReference>
<protein>
    <submittedName>
        <fullName evidence="1">Allantoate permease</fullName>
    </submittedName>
</protein>
<reference evidence="1 2" key="1">
    <citation type="submission" date="2020-01" db="EMBL/GenBank/DDBJ databases">
        <title>Identification and distribution of gene clusters putatively required for synthesis of sphingolipid metabolism inhibitors in phylogenetically diverse species of the filamentous fungus Fusarium.</title>
        <authorList>
            <person name="Kim H.-S."/>
            <person name="Busman M."/>
            <person name="Brown D.W."/>
            <person name="Divon H."/>
            <person name="Uhlig S."/>
            <person name="Proctor R.H."/>
        </authorList>
    </citation>
    <scope>NUCLEOTIDE SEQUENCE [LARGE SCALE GENOMIC DNA]</scope>
    <source>
        <strain evidence="1 2">NRRL 13308</strain>
    </source>
</reference>
<keyword evidence="2" id="KW-1185">Reference proteome</keyword>
<dbReference type="AlphaFoldDB" id="A0A8H4JJK1"/>
<proteinExistence type="predicted"/>
<accession>A0A8H4JJK1</accession>
<gene>
    <name evidence="1" type="ORF">FACUT_9266</name>
</gene>
<name>A0A8H4JJK1_9HYPO</name>
<organism evidence="1 2">
    <name type="scientific">Fusarium acutatum</name>
    <dbReference type="NCBI Taxonomy" id="78861"/>
    <lineage>
        <taxon>Eukaryota</taxon>
        <taxon>Fungi</taxon>
        <taxon>Dikarya</taxon>
        <taxon>Ascomycota</taxon>
        <taxon>Pezizomycotina</taxon>
        <taxon>Sordariomycetes</taxon>
        <taxon>Hypocreomycetidae</taxon>
        <taxon>Hypocreales</taxon>
        <taxon>Nectriaceae</taxon>
        <taxon>Fusarium</taxon>
        <taxon>Fusarium fujikuroi species complex</taxon>
    </lineage>
</organism>
<evidence type="ECO:0000313" key="1">
    <source>
        <dbReference type="EMBL" id="KAF4428809.1"/>
    </source>
</evidence>
<evidence type="ECO:0000313" key="2">
    <source>
        <dbReference type="Proteomes" id="UP000536711"/>
    </source>
</evidence>
<dbReference type="OrthoDB" id="4997951at2759"/>
<dbReference type="EMBL" id="JAADJF010000267">
    <property type="protein sequence ID" value="KAF4428809.1"/>
    <property type="molecule type" value="Genomic_DNA"/>
</dbReference>
<comment type="caution">
    <text evidence="1">The sequence shown here is derived from an EMBL/GenBank/DDBJ whole genome shotgun (WGS) entry which is preliminary data.</text>
</comment>